<dbReference type="EC" id="3.6.1.22" evidence="4"/>
<dbReference type="SUPFAM" id="SSF55811">
    <property type="entry name" value="Nudix"/>
    <property type="match status" value="1"/>
</dbReference>
<dbReference type="PANTHER" id="PTHR43046">
    <property type="entry name" value="GDP-MANNOSE MANNOSYL HYDROLASE"/>
    <property type="match status" value="1"/>
</dbReference>
<comment type="caution">
    <text evidence="4">The sequence shown here is derived from an EMBL/GenBank/DDBJ whole genome shotgun (WGS) entry which is preliminary data.</text>
</comment>
<dbReference type="InterPro" id="IPR000086">
    <property type="entry name" value="NUDIX_hydrolase_dom"/>
</dbReference>
<dbReference type="EMBL" id="JYJB01000010">
    <property type="protein sequence ID" value="KJL46718.1"/>
    <property type="molecule type" value="Genomic_DNA"/>
</dbReference>
<evidence type="ECO:0000313" key="4">
    <source>
        <dbReference type="EMBL" id="KJL46718.1"/>
    </source>
</evidence>
<dbReference type="RefSeq" id="WP_045258854.1">
    <property type="nucleotide sequence ID" value="NZ_JYJB01000010.1"/>
</dbReference>
<comment type="cofactor">
    <cofactor evidence="1">
        <name>Mg(2+)</name>
        <dbReference type="ChEBI" id="CHEBI:18420"/>
    </cofactor>
</comment>
<dbReference type="GO" id="GO:0016787">
    <property type="term" value="F:hydrolase activity"/>
    <property type="evidence" value="ECO:0007669"/>
    <property type="project" value="UniProtKB-KW"/>
</dbReference>
<dbReference type="STRING" id="273678.RS84_03358"/>
<organism evidence="4 5">
    <name type="scientific">Microbacterium hydrocarbonoxydans</name>
    <dbReference type="NCBI Taxonomy" id="273678"/>
    <lineage>
        <taxon>Bacteria</taxon>
        <taxon>Bacillati</taxon>
        <taxon>Actinomycetota</taxon>
        <taxon>Actinomycetes</taxon>
        <taxon>Micrococcales</taxon>
        <taxon>Microbacteriaceae</taxon>
        <taxon>Microbacterium</taxon>
    </lineage>
</organism>
<accession>A0A0M2HP71</accession>
<dbReference type="PROSITE" id="PS00893">
    <property type="entry name" value="NUDIX_BOX"/>
    <property type="match status" value="1"/>
</dbReference>
<dbReference type="PANTHER" id="PTHR43046:SF14">
    <property type="entry name" value="MUTT_NUDIX FAMILY PROTEIN"/>
    <property type="match status" value="1"/>
</dbReference>
<reference evidence="4 5" key="1">
    <citation type="submission" date="2015-02" db="EMBL/GenBank/DDBJ databases">
        <title>Draft genome sequences of ten Microbacterium spp. with emphasis on heavy metal contaminated environments.</title>
        <authorList>
            <person name="Corretto E."/>
        </authorList>
    </citation>
    <scope>NUCLEOTIDE SEQUENCE [LARGE SCALE GENOMIC DNA]</scope>
    <source>
        <strain evidence="4 5">SA35</strain>
    </source>
</reference>
<protein>
    <submittedName>
        <fullName evidence="4">NADH pyrophosphatase</fullName>
        <ecNumber evidence="4">3.6.1.22</ecNumber>
    </submittedName>
</protein>
<dbReference type="InterPro" id="IPR020084">
    <property type="entry name" value="NUDIX_hydrolase_CS"/>
</dbReference>
<dbReference type="InterPro" id="IPR015797">
    <property type="entry name" value="NUDIX_hydrolase-like_dom_sf"/>
</dbReference>
<dbReference type="Pfam" id="PF00293">
    <property type="entry name" value="NUDIX"/>
    <property type="match status" value="1"/>
</dbReference>
<dbReference type="Proteomes" id="UP000033900">
    <property type="component" value="Unassembled WGS sequence"/>
</dbReference>
<name>A0A0M2HP71_9MICO</name>
<dbReference type="OrthoDB" id="9814308at2"/>
<evidence type="ECO:0000256" key="1">
    <source>
        <dbReference type="ARBA" id="ARBA00001946"/>
    </source>
</evidence>
<dbReference type="Gene3D" id="3.90.79.10">
    <property type="entry name" value="Nucleoside Triphosphate Pyrophosphohydrolase"/>
    <property type="match status" value="1"/>
</dbReference>
<evidence type="ECO:0000256" key="2">
    <source>
        <dbReference type="ARBA" id="ARBA00022801"/>
    </source>
</evidence>
<evidence type="ECO:0000313" key="5">
    <source>
        <dbReference type="Proteomes" id="UP000033900"/>
    </source>
</evidence>
<dbReference type="PATRIC" id="fig|273678.4.peg.3353"/>
<keyword evidence="5" id="KW-1185">Reference proteome</keyword>
<dbReference type="PROSITE" id="PS51462">
    <property type="entry name" value="NUDIX"/>
    <property type="match status" value="1"/>
</dbReference>
<proteinExistence type="predicted"/>
<sequence length="156" mass="16747">MAVSAYVSNLRARVGHDLLLLPGVTAVIRNGDRFLLARQLESARWGTIGGAIDPGEEPAAAVAREVLEEIGVAPAVGRMIGAYGGDDFIVEYPNGDRVSYISVAYECHLPDDARFSFADGELVEVGWFTRTELAVLSRDPWVDRILDDALAADGSA</sequence>
<keyword evidence="2 4" id="KW-0378">Hydrolase</keyword>
<dbReference type="AlphaFoldDB" id="A0A0M2HP71"/>
<gene>
    <name evidence="4" type="primary">nudC_1</name>
    <name evidence="4" type="ORF">RS84_03358</name>
</gene>
<feature type="domain" description="Nudix hydrolase" evidence="3">
    <location>
        <begin position="19"/>
        <end position="150"/>
    </location>
</feature>
<evidence type="ECO:0000259" key="3">
    <source>
        <dbReference type="PROSITE" id="PS51462"/>
    </source>
</evidence>